<dbReference type="InterPro" id="IPR051544">
    <property type="entry name" value="TPS_OM_transporter"/>
</dbReference>
<dbReference type="GO" id="GO:0046819">
    <property type="term" value="P:protein secretion by the type V secretion system"/>
    <property type="evidence" value="ECO:0007669"/>
    <property type="project" value="TreeGrafter"/>
</dbReference>
<dbReference type="Pfam" id="PF03865">
    <property type="entry name" value="ShlB"/>
    <property type="match status" value="1"/>
</dbReference>
<accession>A0A929A0N9</accession>
<comment type="caution">
    <text evidence="2">The sequence shown here is derived from an EMBL/GenBank/DDBJ whole genome shotgun (WGS) entry which is preliminary data.</text>
</comment>
<proteinExistence type="predicted"/>
<name>A0A929A0N9_LEPEC</name>
<dbReference type="RefSeq" id="WP_193996706.1">
    <property type="nucleotide sequence ID" value="NZ_JADEXP010000569.1"/>
</dbReference>
<dbReference type="GO" id="GO:0008320">
    <property type="term" value="F:protein transmembrane transporter activity"/>
    <property type="evidence" value="ECO:0007669"/>
    <property type="project" value="TreeGrafter"/>
</dbReference>
<dbReference type="SMR" id="A0A929A0N9"/>
<gene>
    <name evidence="2" type="ORF">IQ260_30000</name>
</gene>
<sequence length="232" mass="25520">GLTASRQGTRSIFLEDFFGEEVGFPTRGANDEGRSRVTAVRFFQEWVKQQPKTVLAARSQFSVGLDLLGSTSAESPNSEFFVWRGQGQWLQLLAPDTLFIFQADAQLADAPLLPLEQFGLGGASTVRGYRQDLLLVDNAVSASAEFRLPLYRSPTGDSLLQLTPFLEGGFGWNADDRDPDPDTLLSTGVGLLWQWDDLTARLDWGIPLINGDADGNSLQESGVHFSLNYRAF</sequence>
<dbReference type="Proteomes" id="UP000615026">
    <property type="component" value="Unassembled WGS sequence"/>
</dbReference>
<dbReference type="GO" id="GO:0098046">
    <property type="term" value="C:type V protein secretion system complex"/>
    <property type="evidence" value="ECO:0007669"/>
    <property type="project" value="TreeGrafter"/>
</dbReference>
<reference evidence="2" key="1">
    <citation type="submission" date="2020-10" db="EMBL/GenBank/DDBJ databases">
        <authorList>
            <person name="Castelo-Branco R."/>
            <person name="Eusebio N."/>
            <person name="Adriana R."/>
            <person name="Vieira A."/>
            <person name="Brugerolle De Fraissinette N."/>
            <person name="Rezende De Castro R."/>
            <person name="Schneider M.P."/>
            <person name="Vasconcelos V."/>
            <person name="Leao P.N."/>
        </authorList>
    </citation>
    <scope>NUCLEOTIDE SEQUENCE</scope>
    <source>
        <strain evidence="2">LEGE 11479</strain>
    </source>
</reference>
<dbReference type="AlphaFoldDB" id="A0A929A0N9"/>
<evidence type="ECO:0000259" key="1">
    <source>
        <dbReference type="Pfam" id="PF03865"/>
    </source>
</evidence>
<feature type="non-terminal residue" evidence="2">
    <location>
        <position position="1"/>
    </location>
</feature>
<evidence type="ECO:0000313" key="3">
    <source>
        <dbReference type="Proteomes" id="UP000615026"/>
    </source>
</evidence>
<protein>
    <submittedName>
        <fullName evidence="2">ShlB/FhaC/HecB family hemolysin secretion/activation protein</fullName>
    </submittedName>
</protein>
<dbReference type="PANTHER" id="PTHR34597">
    <property type="entry name" value="SLR1661 PROTEIN"/>
    <property type="match status" value="1"/>
</dbReference>
<evidence type="ECO:0000313" key="2">
    <source>
        <dbReference type="EMBL" id="MBE9070873.1"/>
    </source>
</evidence>
<dbReference type="EMBL" id="JADEXP010000569">
    <property type="protein sequence ID" value="MBE9070873.1"/>
    <property type="molecule type" value="Genomic_DNA"/>
</dbReference>
<dbReference type="Gene3D" id="2.40.160.50">
    <property type="entry name" value="membrane protein fhac: a member of the omp85/tpsb transporter family"/>
    <property type="match status" value="1"/>
</dbReference>
<dbReference type="InterPro" id="IPR005565">
    <property type="entry name" value="Hemolysn_activator_HlyB_C"/>
</dbReference>
<keyword evidence="3" id="KW-1185">Reference proteome</keyword>
<organism evidence="2 3">
    <name type="scientific">Leptolyngbya cf. ectocarpi LEGE 11479</name>
    <dbReference type="NCBI Taxonomy" id="1828722"/>
    <lineage>
        <taxon>Bacteria</taxon>
        <taxon>Bacillati</taxon>
        <taxon>Cyanobacteriota</taxon>
        <taxon>Cyanophyceae</taxon>
        <taxon>Leptolyngbyales</taxon>
        <taxon>Leptolyngbyaceae</taxon>
        <taxon>Leptolyngbya group</taxon>
        <taxon>Leptolyngbya</taxon>
    </lineage>
</organism>
<dbReference type="PANTHER" id="PTHR34597:SF3">
    <property type="entry name" value="OUTER MEMBRANE TRANSPORTER CDIB"/>
    <property type="match status" value="1"/>
</dbReference>
<feature type="domain" description="Haemolysin activator HlyB C-terminal" evidence="1">
    <location>
        <begin position="34"/>
        <end position="191"/>
    </location>
</feature>